<comment type="subcellular location">
    <subcellularLocation>
        <location evidence="1 7">Cytoplasm</location>
    </subcellularLocation>
</comment>
<protein>
    <recommendedName>
        <fullName evidence="4 7">ATP phosphoribosyltransferase regulatory subunit</fullName>
    </recommendedName>
</protein>
<evidence type="ECO:0000313" key="11">
    <source>
        <dbReference type="Proteomes" id="UP001302316"/>
    </source>
</evidence>
<comment type="caution">
    <text evidence="10">The sequence shown here is derived from an EMBL/GenBank/DDBJ whole genome shotgun (WGS) entry which is preliminary data.</text>
</comment>
<dbReference type="InterPro" id="IPR045864">
    <property type="entry name" value="aa-tRNA-synth_II/BPL/LPL"/>
</dbReference>
<dbReference type="Pfam" id="PF13393">
    <property type="entry name" value="tRNA-synt_His"/>
    <property type="match status" value="1"/>
</dbReference>
<feature type="binding site" evidence="8">
    <location>
        <begin position="83"/>
        <end position="85"/>
    </location>
    <ligand>
        <name>L-histidine</name>
        <dbReference type="ChEBI" id="CHEBI:57595"/>
    </ligand>
</feature>
<accession>A0AAP6MMN3</accession>
<dbReference type="NCBIfam" id="NF008935">
    <property type="entry name" value="PRK12292.1-1"/>
    <property type="match status" value="1"/>
</dbReference>
<feature type="binding site" evidence="8">
    <location>
        <position position="112"/>
    </location>
    <ligand>
        <name>L-histidine</name>
        <dbReference type="ChEBI" id="CHEBI:57595"/>
    </ligand>
</feature>
<evidence type="ECO:0000256" key="2">
    <source>
        <dbReference type="ARBA" id="ARBA00004667"/>
    </source>
</evidence>
<sequence length="397" mass="43596">MTATERWLLPAGVEEVLPPRAWRLDAMRRRLLDLYWSWGYDLMFPPFVEYLESLLTGNAHDLDLQTFKVMDQLSGRLLGIRADMTPQAARIDAHVINCQGPTRLCYMGTVLRARPEGVSTSRSPLQIGAELFGHRGEASDIEVVRLMLETLRVAGVEGLTLDLGHVGIYRNLAAQAGLEGEAERELFEPLRRKAVGEYHQALAELPLGEDHRAQLAALVELHGGDEVLAQARERLSDAGSEVEAALDRLETVAERVQACYPALSIHFDLAELHSYNYENGLVFGAFHPAHGQALARGGRYDGIGEAFGRARPATGFSADLKALMACVPDSNEGERPKGGVLAPAEEDAALEEAIAGLRAQGERVLRELPETEFEADGHGCDRRLVRRGGHWEVVALD</sequence>
<comment type="function">
    <text evidence="6 7">Required for the first step of histidine biosynthesis. May allow the feedback regulation of ATP phosphoribosyltransferase activity by histidine.</text>
</comment>
<dbReference type="SUPFAM" id="SSF55681">
    <property type="entry name" value="Class II aaRS and biotin synthetases"/>
    <property type="match status" value="1"/>
</dbReference>
<evidence type="ECO:0000256" key="5">
    <source>
        <dbReference type="ARBA" id="ARBA00022490"/>
    </source>
</evidence>
<evidence type="ECO:0000256" key="3">
    <source>
        <dbReference type="ARBA" id="ARBA00005539"/>
    </source>
</evidence>
<dbReference type="Proteomes" id="UP001302316">
    <property type="component" value="Unassembled WGS sequence"/>
</dbReference>
<evidence type="ECO:0000259" key="9">
    <source>
        <dbReference type="Pfam" id="PF13393"/>
    </source>
</evidence>
<keyword evidence="5 7" id="KW-0963">Cytoplasm</keyword>
<comment type="similarity">
    <text evidence="3 7">Belongs to the class-II aminoacyl-tRNA synthetase family. HisZ subfamily.</text>
</comment>
<evidence type="ECO:0000256" key="7">
    <source>
        <dbReference type="HAMAP-Rule" id="MF_00125"/>
    </source>
</evidence>
<feature type="domain" description="Class II Histidinyl-tRNA synthetase (HisRS)-like catalytic core" evidence="9">
    <location>
        <begin position="12"/>
        <end position="323"/>
    </location>
</feature>
<dbReference type="PIRSF" id="PIRSF001549">
    <property type="entry name" value="His-tRNA_synth"/>
    <property type="match status" value="1"/>
</dbReference>
<dbReference type="GO" id="GO:0005737">
    <property type="term" value="C:cytoplasm"/>
    <property type="evidence" value="ECO:0007669"/>
    <property type="project" value="UniProtKB-SubCell"/>
</dbReference>
<dbReference type="PANTHER" id="PTHR11476:SF7">
    <property type="entry name" value="HISTIDINE--TRNA LIGASE"/>
    <property type="match status" value="1"/>
</dbReference>
<dbReference type="CDD" id="cd00773">
    <property type="entry name" value="HisRS-like_core"/>
    <property type="match status" value="1"/>
</dbReference>
<dbReference type="GO" id="GO:0016757">
    <property type="term" value="F:glycosyltransferase activity"/>
    <property type="evidence" value="ECO:0007669"/>
    <property type="project" value="UniProtKB-KW"/>
</dbReference>
<keyword evidence="7" id="KW-0028">Amino-acid biosynthesis</keyword>
<dbReference type="InterPro" id="IPR041715">
    <property type="entry name" value="HisRS-like_core"/>
</dbReference>
<reference evidence="10 11" key="1">
    <citation type="submission" date="2023-12" db="EMBL/GenBank/DDBJ databases">
        <title>Whole-genome sequencing of halo(alkali)philic microorganisms from hypersaline lakes.</title>
        <authorList>
            <person name="Sorokin D.Y."/>
            <person name="Merkel A.Y."/>
            <person name="Messina E."/>
            <person name="Yakimov M."/>
        </authorList>
    </citation>
    <scope>NUCLEOTIDE SEQUENCE [LARGE SCALE GENOMIC DNA]</scope>
    <source>
        <strain evidence="10 11">AB-CW1</strain>
    </source>
</reference>
<keyword evidence="7" id="KW-0368">Histidine biosynthesis</keyword>
<dbReference type="RefSeq" id="WP_346052391.1">
    <property type="nucleotide sequence ID" value="NZ_JAYGII010000025.1"/>
</dbReference>
<evidence type="ECO:0000256" key="6">
    <source>
        <dbReference type="ARBA" id="ARBA00025246"/>
    </source>
</evidence>
<dbReference type="PANTHER" id="PTHR11476">
    <property type="entry name" value="HISTIDYL-TRNA SYNTHETASE"/>
    <property type="match status" value="1"/>
</dbReference>
<gene>
    <name evidence="7" type="primary">hisZ</name>
    <name evidence="10" type="ORF">VCB98_10495</name>
</gene>
<evidence type="ECO:0000313" key="10">
    <source>
        <dbReference type="EMBL" id="MEA5446247.1"/>
    </source>
</evidence>
<comment type="miscellaneous">
    <text evidence="7">This function is generally fulfilled by the C-terminal part of HisG, which is missing in some bacteria such as this one.</text>
</comment>
<feature type="binding site" evidence="8">
    <location>
        <position position="126"/>
    </location>
    <ligand>
        <name>L-histidine</name>
        <dbReference type="ChEBI" id="CHEBI:57595"/>
    </ligand>
</feature>
<evidence type="ECO:0000256" key="1">
    <source>
        <dbReference type="ARBA" id="ARBA00004496"/>
    </source>
</evidence>
<name>A0AAP6MMN3_9GAMM</name>
<comment type="pathway">
    <text evidence="2 7">Amino-acid biosynthesis; L-histidine biosynthesis; L-histidine from 5-phospho-alpha-D-ribose 1-diphosphate: step 1/9.</text>
</comment>
<organism evidence="10 11">
    <name type="scientific">Natronospira elongata</name>
    <dbReference type="NCBI Taxonomy" id="3110268"/>
    <lineage>
        <taxon>Bacteria</taxon>
        <taxon>Pseudomonadati</taxon>
        <taxon>Pseudomonadota</taxon>
        <taxon>Gammaproteobacteria</taxon>
        <taxon>Natronospirales</taxon>
        <taxon>Natronospiraceae</taxon>
        <taxon>Natronospira</taxon>
    </lineage>
</organism>
<comment type="subunit">
    <text evidence="7">Heteromultimer composed of HisG and HisZ subunits.</text>
</comment>
<keyword evidence="11" id="KW-1185">Reference proteome</keyword>
<proteinExistence type="inferred from homology"/>
<keyword evidence="10" id="KW-0808">Transferase</keyword>
<dbReference type="AlphaFoldDB" id="A0AAP6MMN3"/>
<dbReference type="EMBL" id="JAYGII010000025">
    <property type="protein sequence ID" value="MEA5446247.1"/>
    <property type="molecule type" value="Genomic_DNA"/>
</dbReference>
<dbReference type="NCBIfam" id="TIGR00443">
    <property type="entry name" value="hisZ_biosyn_reg"/>
    <property type="match status" value="1"/>
</dbReference>
<evidence type="ECO:0000256" key="4">
    <source>
        <dbReference type="ARBA" id="ARBA00020397"/>
    </source>
</evidence>
<dbReference type="HAMAP" id="MF_00125">
    <property type="entry name" value="HisZ"/>
    <property type="match status" value="1"/>
</dbReference>
<dbReference type="NCBIfam" id="NF009086">
    <property type="entry name" value="PRK12421.1"/>
    <property type="match status" value="1"/>
</dbReference>
<feature type="binding site" evidence="8">
    <location>
        <position position="130"/>
    </location>
    <ligand>
        <name>L-histidine</name>
        <dbReference type="ChEBI" id="CHEBI:57595"/>
    </ligand>
</feature>
<dbReference type="Gene3D" id="3.30.930.10">
    <property type="entry name" value="Bira Bifunctional Protein, Domain 2"/>
    <property type="match status" value="1"/>
</dbReference>
<keyword evidence="10" id="KW-0328">Glycosyltransferase</keyword>
<dbReference type="InterPro" id="IPR004516">
    <property type="entry name" value="HisRS/HisZ"/>
</dbReference>
<evidence type="ECO:0000256" key="8">
    <source>
        <dbReference type="PIRSR" id="PIRSR001549-1"/>
    </source>
</evidence>
<dbReference type="InterPro" id="IPR004517">
    <property type="entry name" value="HisZ"/>
</dbReference>
<dbReference type="GO" id="GO:0000105">
    <property type="term" value="P:L-histidine biosynthetic process"/>
    <property type="evidence" value="ECO:0007669"/>
    <property type="project" value="UniProtKB-UniRule"/>
</dbReference>